<dbReference type="InterPro" id="IPR035985">
    <property type="entry name" value="Ubiquitin-activating_enz"/>
</dbReference>
<protein>
    <recommendedName>
        <fullName evidence="1">THIF-type NAD/FAD binding fold domain-containing protein</fullName>
    </recommendedName>
</protein>
<dbReference type="Proteomes" id="UP000326570">
    <property type="component" value="Unassembled WGS sequence"/>
</dbReference>
<organism evidence="2 3">
    <name type="scientific">Adhaeribacter soli</name>
    <dbReference type="NCBI Taxonomy" id="2607655"/>
    <lineage>
        <taxon>Bacteria</taxon>
        <taxon>Pseudomonadati</taxon>
        <taxon>Bacteroidota</taxon>
        <taxon>Cytophagia</taxon>
        <taxon>Cytophagales</taxon>
        <taxon>Hymenobacteraceae</taxon>
        <taxon>Adhaeribacter</taxon>
    </lineage>
</organism>
<dbReference type="GO" id="GO:0008641">
    <property type="term" value="F:ubiquitin-like modifier activating enzyme activity"/>
    <property type="evidence" value="ECO:0007669"/>
    <property type="project" value="InterPro"/>
</dbReference>
<sequence>MALANFFDKISLSVSQRIKGYDRSSFEEKLLSNCVGIVYGSNCLKTSEGRAGLDLAVRIFSRLYPKITFLNLAKKTYSLTYTEQLKSLATEINPEIDCSDKQAPTIYLVVGKVSNFTAAQPCIYIGSNNWNAYFSTAVAQTCKDTNNPFGIGSAICFGAANIFRCIFKEELGNTPLDKDFCFSVFSQGLCHKAKVAPVLPASIPISFTLVGAGAIGNAMLWSILQLQEVIGKVTMVDDQTVARSNLQRYVLMLQNHINHPKLTIIEKLFEKHPGLSIEPLQAKWQSIASILTKDQLQLLVTAIDTTKERLEIQSLLPKIILNAWTSPEGIGVSRHLNFIEGVCLSCLYLPEYQEKSASVKIAESLGNAAVEPFIRQYLANDLPIDDNFVAAISQICGIDEQLLNSFKGDQVEIFYSEAICGGRVIQNMTNGQVSQDLEVPLAHESVLAGLLLGAEVIIQSLQLRETPIEPLTKINMMQPIHNYLLEAEGKHHSGLCICQDSIFLKRYTVKWE</sequence>
<evidence type="ECO:0000313" key="2">
    <source>
        <dbReference type="EMBL" id="KAA9338984.1"/>
    </source>
</evidence>
<dbReference type="Pfam" id="PF14459">
    <property type="entry name" value="Prok-E2_C"/>
    <property type="match status" value="1"/>
</dbReference>
<dbReference type="Gene3D" id="3.40.50.720">
    <property type="entry name" value="NAD(P)-binding Rossmann-like Domain"/>
    <property type="match status" value="1"/>
</dbReference>
<dbReference type="InterPro" id="IPR000594">
    <property type="entry name" value="ThiF_NAD_FAD-bd"/>
</dbReference>
<dbReference type="RefSeq" id="WP_150903618.1">
    <property type="nucleotide sequence ID" value="NZ_VTWT01000004.1"/>
</dbReference>
<proteinExistence type="predicted"/>
<accession>A0A5N1IXH6</accession>
<dbReference type="InterPro" id="IPR032864">
    <property type="entry name" value="Prok-E2_C"/>
</dbReference>
<dbReference type="Pfam" id="PF00899">
    <property type="entry name" value="ThiF"/>
    <property type="match status" value="1"/>
</dbReference>
<evidence type="ECO:0000259" key="1">
    <source>
        <dbReference type="Pfam" id="PF00899"/>
    </source>
</evidence>
<dbReference type="SUPFAM" id="SSF69572">
    <property type="entry name" value="Activating enzymes of the ubiquitin-like proteins"/>
    <property type="match status" value="1"/>
</dbReference>
<name>A0A5N1IXH6_9BACT</name>
<dbReference type="AlphaFoldDB" id="A0A5N1IXH6"/>
<dbReference type="EMBL" id="VTWT01000004">
    <property type="protein sequence ID" value="KAA9338984.1"/>
    <property type="molecule type" value="Genomic_DNA"/>
</dbReference>
<reference evidence="2 3" key="1">
    <citation type="submission" date="2019-09" db="EMBL/GenBank/DDBJ databases">
        <title>Genome sequence of Adhaeribacter sp. M2.</title>
        <authorList>
            <person name="Srinivasan S."/>
        </authorList>
    </citation>
    <scope>NUCLEOTIDE SEQUENCE [LARGE SCALE GENOMIC DNA]</scope>
    <source>
        <strain evidence="2 3">M2</strain>
    </source>
</reference>
<gene>
    <name evidence="2" type="ORF">F0P94_09340</name>
</gene>
<feature type="domain" description="THIF-type NAD/FAD binding fold" evidence="1">
    <location>
        <begin position="208"/>
        <end position="315"/>
    </location>
</feature>
<keyword evidence="3" id="KW-1185">Reference proteome</keyword>
<comment type="caution">
    <text evidence="2">The sequence shown here is derived from an EMBL/GenBank/DDBJ whole genome shotgun (WGS) entry which is preliminary data.</text>
</comment>
<evidence type="ECO:0000313" key="3">
    <source>
        <dbReference type="Proteomes" id="UP000326570"/>
    </source>
</evidence>